<dbReference type="PANTHER" id="PTHR44329">
    <property type="entry name" value="SERINE/THREONINE-PROTEIN KINASE TNNI3K-RELATED"/>
    <property type="match status" value="1"/>
</dbReference>
<reference evidence="2 3" key="1">
    <citation type="journal article" date="2015" name="Genome Biol. Evol.">
        <title>Phylogenomic analyses indicate that early fungi evolved digesting cell walls of algal ancestors of land plants.</title>
        <authorList>
            <person name="Chang Y."/>
            <person name="Wang S."/>
            <person name="Sekimoto S."/>
            <person name="Aerts A.L."/>
            <person name="Choi C."/>
            <person name="Clum A."/>
            <person name="LaButti K.M."/>
            <person name="Lindquist E.A."/>
            <person name="Yee Ngan C."/>
            <person name="Ohm R.A."/>
            <person name="Salamov A.A."/>
            <person name="Grigoriev I.V."/>
            <person name="Spatafora J.W."/>
            <person name="Berbee M.L."/>
        </authorList>
    </citation>
    <scope>NUCLEOTIDE SEQUENCE [LARGE SCALE GENOMIC DNA]</scope>
    <source>
        <strain evidence="2 3">JEL478</strain>
    </source>
</reference>
<evidence type="ECO:0000259" key="1">
    <source>
        <dbReference type="PROSITE" id="PS50011"/>
    </source>
</evidence>
<dbReference type="Proteomes" id="UP000070544">
    <property type="component" value="Unassembled WGS sequence"/>
</dbReference>
<dbReference type="Pfam" id="PF00069">
    <property type="entry name" value="Pkinase"/>
    <property type="match status" value="1"/>
</dbReference>
<dbReference type="GO" id="GO:0004674">
    <property type="term" value="F:protein serine/threonine kinase activity"/>
    <property type="evidence" value="ECO:0007669"/>
    <property type="project" value="TreeGrafter"/>
</dbReference>
<dbReference type="Gene3D" id="1.10.510.10">
    <property type="entry name" value="Transferase(Phosphotransferase) domain 1"/>
    <property type="match status" value="1"/>
</dbReference>
<dbReference type="OrthoDB" id="2158504at2759"/>
<gene>
    <name evidence="2" type="ORF">M427DRAFT_58326</name>
</gene>
<proteinExistence type="predicted"/>
<organism evidence="2 3">
    <name type="scientific">Gonapodya prolifera (strain JEL478)</name>
    <name type="common">Monoblepharis prolifera</name>
    <dbReference type="NCBI Taxonomy" id="1344416"/>
    <lineage>
        <taxon>Eukaryota</taxon>
        <taxon>Fungi</taxon>
        <taxon>Fungi incertae sedis</taxon>
        <taxon>Chytridiomycota</taxon>
        <taxon>Chytridiomycota incertae sedis</taxon>
        <taxon>Monoblepharidomycetes</taxon>
        <taxon>Monoblepharidales</taxon>
        <taxon>Gonapodyaceae</taxon>
        <taxon>Gonapodya</taxon>
    </lineage>
</organism>
<dbReference type="AlphaFoldDB" id="A0A139AA50"/>
<keyword evidence="3" id="KW-1185">Reference proteome</keyword>
<accession>A0A139AA50</accession>
<dbReference type="PANTHER" id="PTHR44329:SF289">
    <property type="entry name" value="SERINE_THREONINE-PROTEIN KINASE VIK"/>
    <property type="match status" value="1"/>
</dbReference>
<feature type="domain" description="Protein kinase" evidence="1">
    <location>
        <begin position="1"/>
        <end position="102"/>
    </location>
</feature>
<dbReference type="SUPFAM" id="SSF56112">
    <property type="entry name" value="Protein kinase-like (PK-like)"/>
    <property type="match status" value="1"/>
</dbReference>
<evidence type="ECO:0000313" key="3">
    <source>
        <dbReference type="Proteomes" id="UP000070544"/>
    </source>
</evidence>
<sequence length="102" mass="11131">MLSPFLLYDIARGMVYLHDVAGVIHTDLKPGNALVTSDWRGVVTEFRFALLGGDGTAPVPGTLWYLPPERLVHSEPANKSSDFSITTIKHAITKGGDVYAFE</sequence>
<dbReference type="GO" id="GO:0005524">
    <property type="term" value="F:ATP binding"/>
    <property type="evidence" value="ECO:0007669"/>
    <property type="project" value="InterPro"/>
</dbReference>
<dbReference type="InterPro" id="IPR000719">
    <property type="entry name" value="Prot_kinase_dom"/>
</dbReference>
<protein>
    <recommendedName>
        <fullName evidence="1">Protein kinase domain-containing protein</fullName>
    </recommendedName>
</protein>
<dbReference type="EMBL" id="KQ965775">
    <property type="protein sequence ID" value="KXS13732.1"/>
    <property type="molecule type" value="Genomic_DNA"/>
</dbReference>
<evidence type="ECO:0000313" key="2">
    <source>
        <dbReference type="EMBL" id="KXS13732.1"/>
    </source>
</evidence>
<name>A0A139AA50_GONPJ</name>
<dbReference type="InterPro" id="IPR011009">
    <property type="entry name" value="Kinase-like_dom_sf"/>
</dbReference>
<dbReference type="InterPro" id="IPR051681">
    <property type="entry name" value="Ser/Thr_Kinases-Pseudokinases"/>
</dbReference>
<dbReference type="PROSITE" id="PS50011">
    <property type="entry name" value="PROTEIN_KINASE_DOM"/>
    <property type="match status" value="1"/>
</dbReference>